<organism evidence="2 3">
    <name type="scientific">Limnothrix redekei LRLZ20PSL1</name>
    <dbReference type="NCBI Taxonomy" id="3112953"/>
    <lineage>
        <taxon>Bacteria</taxon>
        <taxon>Bacillati</taxon>
        <taxon>Cyanobacteriota</taxon>
        <taxon>Cyanophyceae</taxon>
        <taxon>Pseudanabaenales</taxon>
        <taxon>Pseudanabaenaceae</taxon>
        <taxon>Limnothrix</taxon>
    </lineage>
</organism>
<sequence length="83" mass="8696">MTDPDPQGDPDHSERIAVGKLRWANHDRQITGGKLRGANYGGQITGGKLRGANYGGQITGGDRVKGQEPIANQGPSTGSAINR</sequence>
<accession>A0ABW7CBX5</accession>
<evidence type="ECO:0000256" key="1">
    <source>
        <dbReference type="SAM" id="MobiDB-lite"/>
    </source>
</evidence>
<keyword evidence="3" id="KW-1185">Reference proteome</keyword>
<proteinExistence type="predicted"/>
<feature type="region of interest" description="Disordered" evidence="1">
    <location>
        <begin position="58"/>
        <end position="83"/>
    </location>
</feature>
<evidence type="ECO:0000313" key="3">
    <source>
        <dbReference type="Proteomes" id="UP001604335"/>
    </source>
</evidence>
<reference evidence="3" key="1">
    <citation type="journal article" date="2024" name="Algal Res.">
        <title>Biochemical, toxicological and genomic investigation of a high-biomass producing Limnothrix strain isolated from Italian shallow drinking water reservoir.</title>
        <authorList>
            <person name="Simonazzi M."/>
            <person name="Shishido T.K."/>
            <person name="Delbaje E."/>
            <person name="Wahlsten M."/>
            <person name="Fewer D.P."/>
            <person name="Sivonen K."/>
            <person name="Pezzolesi L."/>
            <person name="Pistocchi R."/>
        </authorList>
    </citation>
    <scope>NUCLEOTIDE SEQUENCE [LARGE SCALE GENOMIC DNA]</scope>
    <source>
        <strain evidence="3">LRLZ20PSL1</strain>
    </source>
</reference>
<protein>
    <submittedName>
        <fullName evidence="2">Uncharacterized protein</fullName>
    </submittedName>
</protein>
<dbReference type="Proteomes" id="UP001604335">
    <property type="component" value="Unassembled WGS sequence"/>
</dbReference>
<evidence type="ECO:0000313" key="2">
    <source>
        <dbReference type="EMBL" id="MFG3817670.1"/>
    </source>
</evidence>
<comment type="caution">
    <text evidence="2">The sequence shown here is derived from an EMBL/GenBank/DDBJ whole genome shotgun (WGS) entry which is preliminary data.</text>
</comment>
<name>A0ABW7CBX5_9CYAN</name>
<feature type="compositionally biased region" description="Polar residues" evidence="1">
    <location>
        <begin position="73"/>
        <end position="83"/>
    </location>
</feature>
<gene>
    <name evidence="2" type="ORF">VPK24_08470</name>
</gene>
<dbReference type="RefSeq" id="WP_393012153.1">
    <property type="nucleotide sequence ID" value="NZ_JAZAQF010000050.1"/>
</dbReference>
<dbReference type="EMBL" id="JAZAQF010000050">
    <property type="protein sequence ID" value="MFG3817670.1"/>
    <property type="molecule type" value="Genomic_DNA"/>
</dbReference>